<feature type="domain" description="AAA+ ATPase" evidence="1">
    <location>
        <begin position="31"/>
        <end position="184"/>
    </location>
</feature>
<proteinExistence type="predicted"/>
<comment type="caution">
    <text evidence="2">The sequence shown here is derived from an EMBL/GenBank/DDBJ whole genome shotgun (WGS) entry which is preliminary data.</text>
</comment>
<dbReference type="InterPro" id="IPR027417">
    <property type="entry name" value="P-loop_NTPase"/>
</dbReference>
<evidence type="ECO:0000259" key="1">
    <source>
        <dbReference type="SMART" id="SM00382"/>
    </source>
</evidence>
<dbReference type="Proteomes" id="UP001596957">
    <property type="component" value="Unassembled WGS sequence"/>
</dbReference>
<dbReference type="Pfam" id="PF13191">
    <property type="entry name" value="AAA_16"/>
    <property type="match status" value="1"/>
</dbReference>
<dbReference type="PANTHER" id="PTHR47691">
    <property type="entry name" value="REGULATOR-RELATED"/>
    <property type="match status" value="1"/>
</dbReference>
<accession>A0ABW2VEW9</accession>
<protein>
    <submittedName>
        <fullName evidence="2">NB-ARC domain-containing protein</fullName>
    </submittedName>
</protein>
<evidence type="ECO:0000313" key="2">
    <source>
        <dbReference type="EMBL" id="MFD0281670.1"/>
    </source>
</evidence>
<dbReference type="RefSeq" id="WP_381257764.1">
    <property type="nucleotide sequence ID" value="NZ_JBHTBI010000020.1"/>
</dbReference>
<sequence length="432" mass="46615">MPEPPVPFVGRDGEVARLAEQLSFGRSPVSRSKVVVLHGPPGVGKSALAAEVARAVAGSRGRRVHWISVGDTPSAETAILRLLAEHAAPRREIVEAALMDDREFSERLRRQCAENIRGSVIVLDDVGPEYGLSLVQALGPGLNQVIITSRHESRCGDANAYLHAVRPLDAQDALQLVKHLSRAEPEDGIRSAENEFVSAAQGLPALLRIAGLILRPPFTPPRLAVNTTAALVALAWDRLDVAEKDLLQRLAVWGPGGPFTLRSVEALLWENGRQAEAQRILDGLARYGLVHEVREGAFSLPSPLVDAVLPLMSGYELSRLKGRVRTDLLAAARDAAWDTAGLHDRATGFWHLRAEKRAGIGYAGIGTAPAPVSAITMRGVEEPYPHDVLDHRFVSVDASEVYVRGSGRAGAHSDHLRPESAHLLLSLADHSR</sequence>
<keyword evidence="3" id="KW-1185">Reference proteome</keyword>
<dbReference type="SUPFAM" id="SSF52540">
    <property type="entry name" value="P-loop containing nucleoside triphosphate hydrolases"/>
    <property type="match status" value="1"/>
</dbReference>
<dbReference type="SMART" id="SM00382">
    <property type="entry name" value="AAA"/>
    <property type="match status" value="1"/>
</dbReference>
<dbReference type="Gene3D" id="3.40.50.300">
    <property type="entry name" value="P-loop containing nucleotide triphosphate hydrolases"/>
    <property type="match status" value="1"/>
</dbReference>
<gene>
    <name evidence="2" type="ORF">ACFQZP_08270</name>
</gene>
<dbReference type="InterPro" id="IPR003593">
    <property type="entry name" value="AAA+_ATPase"/>
</dbReference>
<reference evidence="3" key="1">
    <citation type="journal article" date="2019" name="Int. J. Syst. Evol. Microbiol.">
        <title>The Global Catalogue of Microorganisms (GCM) 10K type strain sequencing project: providing services to taxonomists for standard genome sequencing and annotation.</title>
        <authorList>
            <consortium name="The Broad Institute Genomics Platform"/>
            <consortium name="The Broad Institute Genome Sequencing Center for Infectious Disease"/>
            <person name="Wu L."/>
            <person name="Ma J."/>
        </authorList>
    </citation>
    <scope>NUCLEOTIDE SEQUENCE [LARGE SCALE GENOMIC DNA]</scope>
    <source>
        <strain evidence="3">CGMCC 4.7198</strain>
    </source>
</reference>
<dbReference type="PRINTS" id="PR00364">
    <property type="entry name" value="DISEASERSIST"/>
</dbReference>
<dbReference type="PANTHER" id="PTHR47691:SF3">
    <property type="entry name" value="HTH-TYPE TRANSCRIPTIONAL REGULATOR RV0890C-RELATED"/>
    <property type="match status" value="1"/>
</dbReference>
<name>A0ABW2VEW9_9ACTN</name>
<dbReference type="EMBL" id="JBHTEC010000001">
    <property type="protein sequence ID" value="MFD0281670.1"/>
    <property type="molecule type" value="Genomic_DNA"/>
</dbReference>
<organism evidence="2 3">
    <name type="scientific">Streptomyces lutosisoli</name>
    <dbReference type="NCBI Taxonomy" id="2665721"/>
    <lineage>
        <taxon>Bacteria</taxon>
        <taxon>Bacillati</taxon>
        <taxon>Actinomycetota</taxon>
        <taxon>Actinomycetes</taxon>
        <taxon>Kitasatosporales</taxon>
        <taxon>Streptomycetaceae</taxon>
        <taxon>Streptomyces</taxon>
    </lineage>
</organism>
<evidence type="ECO:0000313" key="3">
    <source>
        <dbReference type="Proteomes" id="UP001596957"/>
    </source>
</evidence>
<dbReference type="InterPro" id="IPR041664">
    <property type="entry name" value="AAA_16"/>
</dbReference>